<protein>
    <submittedName>
        <fullName evidence="2">Cupin domain-containing protein</fullName>
    </submittedName>
</protein>
<sequence>MKKISVPDRLSGIDPTGPDILGQFAVSGSAMVGLVHIPAGSTDHFWERHGDGDEILYVLEGRACFTALSEDGSPTVKDAAPGDLLILARNEAHQAHIQKDLRLIFITPQEGNEAWTDDPSVTPRH</sequence>
<dbReference type="AlphaFoldDB" id="A0A420EAA5"/>
<comment type="caution">
    <text evidence="2">The sequence shown here is derived from an EMBL/GenBank/DDBJ whole genome shotgun (WGS) entry which is preliminary data.</text>
</comment>
<dbReference type="SUPFAM" id="SSF51182">
    <property type="entry name" value="RmlC-like cupins"/>
    <property type="match status" value="1"/>
</dbReference>
<evidence type="ECO:0000313" key="3">
    <source>
        <dbReference type="Proteomes" id="UP000284395"/>
    </source>
</evidence>
<dbReference type="OrthoDB" id="512358at2"/>
<keyword evidence="3" id="KW-1185">Reference proteome</keyword>
<organism evidence="2 3">
    <name type="scientific">Altericroceibacterium spongiae</name>
    <dbReference type="NCBI Taxonomy" id="2320269"/>
    <lineage>
        <taxon>Bacteria</taxon>
        <taxon>Pseudomonadati</taxon>
        <taxon>Pseudomonadota</taxon>
        <taxon>Alphaproteobacteria</taxon>
        <taxon>Sphingomonadales</taxon>
        <taxon>Erythrobacteraceae</taxon>
        <taxon>Altericroceibacterium</taxon>
    </lineage>
</organism>
<dbReference type="CDD" id="cd02208">
    <property type="entry name" value="cupin_RmlC-like"/>
    <property type="match status" value="1"/>
</dbReference>
<proteinExistence type="predicted"/>
<dbReference type="RefSeq" id="WP_120325987.1">
    <property type="nucleotide sequence ID" value="NZ_RAPF01000014.1"/>
</dbReference>
<dbReference type="Gene3D" id="2.60.120.10">
    <property type="entry name" value="Jelly Rolls"/>
    <property type="match status" value="1"/>
</dbReference>
<evidence type="ECO:0000313" key="2">
    <source>
        <dbReference type="EMBL" id="RKF17609.1"/>
    </source>
</evidence>
<dbReference type="InterPro" id="IPR014710">
    <property type="entry name" value="RmlC-like_jellyroll"/>
</dbReference>
<evidence type="ECO:0000259" key="1">
    <source>
        <dbReference type="Pfam" id="PF07883"/>
    </source>
</evidence>
<dbReference type="InterPro" id="IPR011051">
    <property type="entry name" value="RmlC_Cupin_sf"/>
</dbReference>
<reference evidence="2 3" key="1">
    <citation type="submission" date="2018-09" db="EMBL/GenBank/DDBJ databases">
        <title>Altererythrobacter spongiae sp. nov., isolated from a marine sponge.</title>
        <authorList>
            <person name="Zhuang L."/>
            <person name="Luo L."/>
        </authorList>
    </citation>
    <scope>NUCLEOTIDE SEQUENCE [LARGE SCALE GENOMIC DNA]</scope>
    <source>
        <strain evidence="2 3">HN-Y73</strain>
    </source>
</reference>
<dbReference type="EMBL" id="RAPF01000014">
    <property type="protein sequence ID" value="RKF17609.1"/>
    <property type="molecule type" value="Genomic_DNA"/>
</dbReference>
<feature type="domain" description="Cupin type-2" evidence="1">
    <location>
        <begin position="34"/>
        <end position="105"/>
    </location>
</feature>
<dbReference type="Proteomes" id="UP000284395">
    <property type="component" value="Unassembled WGS sequence"/>
</dbReference>
<accession>A0A420EAA5</accession>
<gene>
    <name evidence="2" type="ORF">D6851_16410</name>
</gene>
<name>A0A420EAA5_9SPHN</name>
<dbReference type="InterPro" id="IPR013096">
    <property type="entry name" value="Cupin_2"/>
</dbReference>
<dbReference type="Pfam" id="PF07883">
    <property type="entry name" value="Cupin_2"/>
    <property type="match status" value="1"/>
</dbReference>